<dbReference type="GeneID" id="19952882"/>
<dbReference type="Proteomes" id="UP000030762">
    <property type="component" value="Unassembled WGS sequence"/>
</dbReference>
<dbReference type="InParanoid" id="T0Q662"/>
<protein>
    <submittedName>
        <fullName evidence="1">Uncharacterized protein</fullName>
    </submittedName>
</protein>
<proteinExistence type="predicted"/>
<dbReference type="RefSeq" id="XP_008616439.1">
    <property type="nucleotide sequence ID" value="XM_008618217.1"/>
</dbReference>
<dbReference type="VEuPathDB" id="FungiDB:SDRG_12155"/>
<accession>T0Q662</accession>
<evidence type="ECO:0000313" key="2">
    <source>
        <dbReference type="Proteomes" id="UP000030762"/>
    </source>
</evidence>
<sequence>MGEIAIDDLVVAVDHCAQCATFADFLRDGTRIEFEFEYTSLCEALQALVQEHPSQLGAHNSADSRDLMADDLAMMAPNVVWKRATRLENATDLDTHVRRPRQLHDDTRSVAKLQQLLAIDAANNGPP</sequence>
<name>T0Q662_SAPDV</name>
<gene>
    <name evidence="1" type="ORF">SDRG_12155</name>
</gene>
<evidence type="ECO:0000313" key="1">
    <source>
        <dbReference type="EMBL" id="EQC30096.1"/>
    </source>
</evidence>
<reference evidence="1 2" key="1">
    <citation type="submission" date="2012-04" db="EMBL/GenBank/DDBJ databases">
        <title>The Genome Sequence of Saprolegnia declina VS20.</title>
        <authorList>
            <consortium name="The Broad Institute Genome Sequencing Platform"/>
            <person name="Russ C."/>
            <person name="Nusbaum C."/>
            <person name="Tyler B."/>
            <person name="van West P."/>
            <person name="Dieguez-Uribeondo J."/>
            <person name="de Bruijn I."/>
            <person name="Tripathy S."/>
            <person name="Jiang R."/>
            <person name="Young S.K."/>
            <person name="Zeng Q."/>
            <person name="Gargeya S."/>
            <person name="Fitzgerald M."/>
            <person name="Haas B."/>
            <person name="Abouelleil A."/>
            <person name="Alvarado L."/>
            <person name="Arachchi H.M."/>
            <person name="Berlin A."/>
            <person name="Chapman S.B."/>
            <person name="Goldberg J."/>
            <person name="Griggs A."/>
            <person name="Gujja S."/>
            <person name="Hansen M."/>
            <person name="Howarth C."/>
            <person name="Imamovic A."/>
            <person name="Larimer J."/>
            <person name="McCowen C."/>
            <person name="Montmayeur A."/>
            <person name="Murphy C."/>
            <person name="Neiman D."/>
            <person name="Pearson M."/>
            <person name="Priest M."/>
            <person name="Roberts A."/>
            <person name="Saif S."/>
            <person name="Shea T."/>
            <person name="Sisk P."/>
            <person name="Sykes S."/>
            <person name="Wortman J."/>
            <person name="Nusbaum C."/>
            <person name="Birren B."/>
        </authorList>
    </citation>
    <scope>NUCLEOTIDE SEQUENCE [LARGE SCALE GENOMIC DNA]</scope>
    <source>
        <strain evidence="1 2">VS20</strain>
    </source>
</reference>
<dbReference type="EMBL" id="JH767178">
    <property type="protein sequence ID" value="EQC30096.1"/>
    <property type="molecule type" value="Genomic_DNA"/>
</dbReference>
<dbReference type="AlphaFoldDB" id="T0Q662"/>
<organism evidence="1 2">
    <name type="scientific">Saprolegnia diclina (strain VS20)</name>
    <dbReference type="NCBI Taxonomy" id="1156394"/>
    <lineage>
        <taxon>Eukaryota</taxon>
        <taxon>Sar</taxon>
        <taxon>Stramenopiles</taxon>
        <taxon>Oomycota</taxon>
        <taxon>Saprolegniomycetes</taxon>
        <taxon>Saprolegniales</taxon>
        <taxon>Saprolegniaceae</taxon>
        <taxon>Saprolegnia</taxon>
    </lineage>
</organism>
<keyword evidence="2" id="KW-1185">Reference proteome</keyword>